<name>A0ABN9SUH0_9DINO</name>
<keyword evidence="2" id="KW-1185">Reference proteome</keyword>
<protein>
    <submittedName>
        <fullName evidence="1">Uncharacterized protein</fullName>
    </submittedName>
</protein>
<gene>
    <name evidence="1" type="ORF">PCOR1329_LOCUS32749</name>
</gene>
<evidence type="ECO:0000313" key="1">
    <source>
        <dbReference type="EMBL" id="CAK0836156.1"/>
    </source>
</evidence>
<feature type="non-terminal residue" evidence="1">
    <location>
        <position position="195"/>
    </location>
</feature>
<accession>A0ABN9SUH0</accession>
<dbReference type="EMBL" id="CAUYUJ010013414">
    <property type="protein sequence ID" value="CAK0836156.1"/>
    <property type="molecule type" value="Genomic_DNA"/>
</dbReference>
<evidence type="ECO:0000313" key="2">
    <source>
        <dbReference type="Proteomes" id="UP001189429"/>
    </source>
</evidence>
<sequence length="195" mass="22099">MLEAGVKNMAQFRMCVKGYCRDQGSAERGVASAPIGHVAGQVAEQFARLSAGDTSIEDVHNNIAHWPNCIETSDWCHIVMNALQESIENEPFWAEYEPCLKACCKILGDKSYKQVLLNDAFADASPYARMLLHNFSSDHVDWRWEYLECATDELTGIWEEFKRRFSPRLLPDSPSLVKKVVKATTEMDEFGPFTE</sequence>
<organism evidence="1 2">
    <name type="scientific">Prorocentrum cordatum</name>
    <dbReference type="NCBI Taxonomy" id="2364126"/>
    <lineage>
        <taxon>Eukaryota</taxon>
        <taxon>Sar</taxon>
        <taxon>Alveolata</taxon>
        <taxon>Dinophyceae</taxon>
        <taxon>Prorocentrales</taxon>
        <taxon>Prorocentraceae</taxon>
        <taxon>Prorocentrum</taxon>
    </lineage>
</organism>
<proteinExistence type="predicted"/>
<comment type="caution">
    <text evidence="1">The sequence shown here is derived from an EMBL/GenBank/DDBJ whole genome shotgun (WGS) entry which is preliminary data.</text>
</comment>
<reference evidence="1" key="1">
    <citation type="submission" date="2023-10" db="EMBL/GenBank/DDBJ databases">
        <authorList>
            <person name="Chen Y."/>
            <person name="Shah S."/>
            <person name="Dougan E. K."/>
            <person name="Thang M."/>
            <person name="Chan C."/>
        </authorList>
    </citation>
    <scope>NUCLEOTIDE SEQUENCE [LARGE SCALE GENOMIC DNA]</scope>
</reference>
<dbReference type="Proteomes" id="UP001189429">
    <property type="component" value="Unassembled WGS sequence"/>
</dbReference>